<sequence>MFQHILVTTDGSPLGHLALPYAADLARRYGSSLKLVYVVPPPPTGVLAEGAAYAFD</sequence>
<dbReference type="AlphaFoldDB" id="A0A2I9D0K3"/>
<dbReference type="Proteomes" id="UP000236569">
    <property type="component" value="Unassembled WGS sequence"/>
</dbReference>
<feature type="domain" description="UspA" evidence="1">
    <location>
        <begin position="1"/>
        <end position="50"/>
    </location>
</feature>
<evidence type="ECO:0000313" key="2">
    <source>
        <dbReference type="EMBL" id="GBF08052.1"/>
    </source>
</evidence>
<dbReference type="EMBL" id="BFAG01000021">
    <property type="protein sequence ID" value="GBF08052.1"/>
    <property type="molecule type" value="Genomic_DNA"/>
</dbReference>
<keyword evidence="3" id="KW-1185">Reference proteome</keyword>
<dbReference type="OrthoDB" id="5564966at2"/>
<organism evidence="2 3">
    <name type="scientific">Deinococcus aerius</name>
    <dbReference type="NCBI Taxonomy" id="200253"/>
    <lineage>
        <taxon>Bacteria</taxon>
        <taxon>Thermotogati</taxon>
        <taxon>Deinococcota</taxon>
        <taxon>Deinococci</taxon>
        <taxon>Deinococcales</taxon>
        <taxon>Deinococcaceae</taxon>
        <taxon>Deinococcus</taxon>
    </lineage>
</organism>
<dbReference type="Gene3D" id="3.40.50.620">
    <property type="entry name" value="HUPs"/>
    <property type="match status" value="1"/>
</dbReference>
<protein>
    <submittedName>
        <fullName evidence="2">Universal stress protein</fullName>
    </submittedName>
</protein>
<dbReference type="InterPro" id="IPR014729">
    <property type="entry name" value="Rossmann-like_a/b/a_fold"/>
</dbReference>
<reference evidence="3" key="1">
    <citation type="submission" date="2018-01" db="EMBL/GenBank/DDBJ databases">
        <title>Draft Genome Sequence of the Radioresistant Bacterium Deinococcus aerius TR0125, Isolated from the Higher Atmosphere above Japan.</title>
        <authorList>
            <person name="Satoh K."/>
            <person name="Arai H."/>
            <person name="Sanzen T."/>
            <person name="Kawaguchi Y."/>
            <person name="Hayashi H."/>
            <person name="Yokobori S."/>
            <person name="Yamagishi A."/>
            <person name="Oono Y."/>
            <person name="Narumi I."/>
        </authorList>
    </citation>
    <scope>NUCLEOTIDE SEQUENCE [LARGE SCALE GENOMIC DNA]</scope>
    <source>
        <strain evidence="3">TR0125</strain>
    </source>
</reference>
<comment type="caution">
    <text evidence="2">The sequence shown here is derived from an EMBL/GenBank/DDBJ whole genome shotgun (WGS) entry which is preliminary data.</text>
</comment>
<dbReference type="Pfam" id="PF00582">
    <property type="entry name" value="Usp"/>
    <property type="match status" value="1"/>
</dbReference>
<dbReference type="CDD" id="cd00293">
    <property type="entry name" value="USP-like"/>
    <property type="match status" value="1"/>
</dbReference>
<gene>
    <name evidence="2" type="ORF">DAERI_210048</name>
</gene>
<evidence type="ECO:0000313" key="3">
    <source>
        <dbReference type="Proteomes" id="UP000236569"/>
    </source>
</evidence>
<accession>A0A2I9D0K3</accession>
<name>A0A2I9D0K3_9DEIO</name>
<proteinExistence type="predicted"/>
<dbReference type="InterPro" id="IPR006016">
    <property type="entry name" value="UspA"/>
</dbReference>
<dbReference type="SUPFAM" id="SSF52402">
    <property type="entry name" value="Adenine nucleotide alpha hydrolases-like"/>
    <property type="match status" value="1"/>
</dbReference>
<evidence type="ECO:0000259" key="1">
    <source>
        <dbReference type="Pfam" id="PF00582"/>
    </source>
</evidence>